<evidence type="ECO:0000256" key="7">
    <source>
        <dbReference type="ARBA" id="ARBA00019179"/>
    </source>
</evidence>
<keyword evidence="12 14" id="KW-0378">Hydrolase</keyword>
<evidence type="ECO:0000256" key="8">
    <source>
        <dbReference type="ARBA" id="ARBA00022490"/>
    </source>
</evidence>
<dbReference type="InterPro" id="IPR022898">
    <property type="entry name" value="RNase_HII"/>
</dbReference>
<feature type="binding site" evidence="14 15">
    <location>
        <position position="19"/>
    </location>
    <ligand>
        <name>a divalent metal cation</name>
        <dbReference type="ChEBI" id="CHEBI:60240"/>
    </ligand>
</feature>
<evidence type="ECO:0000256" key="1">
    <source>
        <dbReference type="ARBA" id="ARBA00000077"/>
    </source>
</evidence>
<dbReference type="EMBL" id="JAQQKX010000008">
    <property type="protein sequence ID" value="MDC7683807.1"/>
    <property type="molecule type" value="Genomic_DNA"/>
</dbReference>
<evidence type="ECO:0000259" key="17">
    <source>
        <dbReference type="PROSITE" id="PS51975"/>
    </source>
</evidence>
<evidence type="ECO:0000256" key="10">
    <source>
        <dbReference type="ARBA" id="ARBA00022723"/>
    </source>
</evidence>
<evidence type="ECO:0000313" key="18">
    <source>
        <dbReference type="EMBL" id="MDC7683807.1"/>
    </source>
</evidence>
<accession>A0ABT5HUQ6</accession>
<dbReference type="InterPro" id="IPR024567">
    <property type="entry name" value="RNase_HII/HIII_dom"/>
</dbReference>
<evidence type="ECO:0000256" key="4">
    <source>
        <dbReference type="ARBA" id="ARBA00004496"/>
    </source>
</evidence>
<comment type="cofactor">
    <cofactor evidence="14 15">
        <name>Mn(2+)</name>
        <dbReference type="ChEBI" id="CHEBI:29035"/>
    </cofactor>
    <cofactor evidence="14 15">
        <name>Mg(2+)</name>
        <dbReference type="ChEBI" id="CHEBI:18420"/>
    </cofactor>
    <text evidence="14 15">Manganese or magnesium. Binds 1 divalent metal ion per monomer in the absence of substrate. May bind a second metal ion after substrate binding.</text>
</comment>
<evidence type="ECO:0000256" key="5">
    <source>
        <dbReference type="ARBA" id="ARBA00007383"/>
    </source>
</evidence>
<evidence type="ECO:0000256" key="11">
    <source>
        <dbReference type="ARBA" id="ARBA00022759"/>
    </source>
</evidence>
<feature type="domain" description="RNase H type-2" evidence="17">
    <location>
        <begin position="12"/>
        <end position="201"/>
    </location>
</feature>
<dbReference type="PANTHER" id="PTHR10954">
    <property type="entry name" value="RIBONUCLEASE H2 SUBUNIT A"/>
    <property type="match status" value="1"/>
</dbReference>
<sequence length="204" mass="21439">MPDFSYESNIDGLVCGVDEAGRGPCAGPLCVAAVILDPAHIPAGIADSKKLTEKLRFEIEPEIKAAAIAWSVIEISAAEIDALNILKATLMGMAQAVEALGDLPVHALIDGNRCPPLSIPATAVVKGDDKCLSIAAASILAKTARDRIMIGMDGLYPEYGFKGHKGYQAKSHIEALRVHGPSPIHRLSWATVKAVLNGPEIAAQ</sequence>
<comment type="similarity">
    <text evidence="5 14 16">Belongs to the RNase HII family.</text>
</comment>
<keyword evidence="13 14" id="KW-0464">Manganese</keyword>
<comment type="cofactor">
    <cofactor evidence="2">
        <name>Mg(2+)</name>
        <dbReference type="ChEBI" id="CHEBI:18420"/>
    </cofactor>
</comment>
<evidence type="ECO:0000313" key="19">
    <source>
        <dbReference type="Proteomes" id="UP001214854"/>
    </source>
</evidence>
<evidence type="ECO:0000256" key="12">
    <source>
        <dbReference type="ARBA" id="ARBA00022801"/>
    </source>
</evidence>
<dbReference type="Gene3D" id="3.30.420.10">
    <property type="entry name" value="Ribonuclease H-like superfamily/Ribonuclease H"/>
    <property type="match status" value="1"/>
</dbReference>
<evidence type="ECO:0000256" key="13">
    <source>
        <dbReference type="ARBA" id="ARBA00023211"/>
    </source>
</evidence>
<dbReference type="RefSeq" id="WP_272748378.1">
    <property type="nucleotide sequence ID" value="NZ_JAQQKX010000008.1"/>
</dbReference>
<dbReference type="InterPro" id="IPR012337">
    <property type="entry name" value="RNaseH-like_sf"/>
</dbReference>
<comment type="function">
    <text evidence="3 14 16">Endonuclease that specifically degrades the RNA of RNA-DNA hybrids.</text>
</comment>
<feature type="binding site" evidence="14 15">
    <location>
        <position position="18"/>
    </location>
    <ligand>
        <name>a divalent metal cation</name>
        <dbReference type="ChEBI" id="CHEBI:60240"/>
    </ligand>
</feature>
<evidence type="ECO:0000256" key="3">
    <source>
        <dbReference type="ARBA" id="ARBA00004065"/>
    </source>
</evidence>
<dbReference type="Pfam" id="PF01351">
    <property type="entry name" value="RNase_HII"/>
    <property type="match status" value="1"/>
</dbReference>
<dbReference type="HAMAP" id="MF_00052_B">
    <property type="entry name" value="RNase_HII_B"/>
    <property type="match status" value="1"/>
</dbReference>
<evidence type="ECO:0000256" key="2">
    <source>
        <dbReference type="ARBA" id="ARBA00001946"/>
    </source>
</evidence>
<comment type="caution">
    <text evidence="18">The sequence shown here is derived from an EMBL/GenBank/DDBJ whole genome shotgun (WGS) entry which is preliminary data.</text>
</comment>
<dbReference type="CDD" id="cd07182">
    <property type="entry name" value="RNase_HII_bacteria_HII_like"/>
    <property type="match status" value="1"/>
</dbReference>
<name>A0ABT5HUQ6_9CAUL</name>
<reference evidence="18 19" key="1">
    <citation type="submission" date="2023-01" db="EMBL/GenBank/DDBJ databases">
        <title>Novel species of the genus Asticcacaulis isolated from rivers.</title>
        <authorList>
            <person name="Lu H."/>
        </authorList>
    </citation>
    <scope>NUCLEOTIDE SEQUENCE [LARGE SCALE GENOMIC DNA]</scope>
    <source>
        <strain evidence="18 19">BYS171W</strain>
    </source>
</reference>
<organism evidence="18 19">
    <name type="scientific">Asticcacaulis aquaticus</name>
    <dbReference type="NCBI Taxonomy" id="2984212"/>
    <lineage>
        <taxon>Bacteria</taxon>
        <taxon>Pseudomonadati</taxon>
        <taxon>Pseudomonadota</taxon>
        <taxon>Alphaproteobacteria</taxon>
        <taxon>Caulobacterales</taxon>
        <taxon>Caulobacteraceae</taxon>
        <taxon>Asticcacaulis</taxon>
    </lineage>
</organism>
<protein>
    <recommendedName>
        <fullName evidence="7 14">Ribonuclease HII</fullName>
        <shortName evidence="14">RNase HII</shortName>
        <ecNumber evidence="6 14">3.1.26.4</ecNumber>
    </recommendedName>
</protein>
<evidence type="ECO:0000256" key="15">
    <source>
        <dbReference type="PROSITE-ProRule" id="PRU01319"/>
    </source>
</evidence>
<keyword evidence="10 14" id="KW-0479">Metal-binding</keyword>
<keyword evidence="8 14" id="KW-0963">Cytoplasm</keyword>
<comment type="subcellular location">
    <subcellularLocation>
        <location evidence="4 14">Cytoplasm</location>
    </subcellularLocation>
</comment>
<comment type="catalytic activity">
    <reaction evidence="1 14 15 16">
        <text>Endonucleolytic cleavage to 5'-phosphomonoester.</text>
        <dbReference type="EC" id="3.1.26.4"/>
    </reaction>
</comment>
<proteinExistence type="inferred from homology"/>
<dbReference type="EC" id="3.1.26.4" evidence="6 14"/>
<gene>
    <name evidence="14" type="primary">rnhB</name>
    <name evidence="18" type="ORF">PQU92_11000</name>
</gene>
<keyword evidence="9 14" id="KW-0540">Nuclease</keyword>
<dbReference type="NCBIfam" id="NF000595">
    <property type="entry name" value="PRK00015.1-3"/>
    <property type="match status" value="1"/>
</dbReference>
<evidence type="ECO:0000256" key="6">
    <source>
        <dbReference type="ARBA" id="ARBA00012180"/>
    </source>
</evidence>
<dbReference type="SUPFAM" id="SSF53098">
    <property type="entry name" value="Ribonuclease H-like"/>
    <property type="match status" value="1"/>
</dbReference>
<keyword evidence="11 14" id="KW-0255">Endonuclease</keyword>
<keyword evidence="19" id="KW-1185">Reference proteome</keyword>
<dbReference type="InterPro" id="IPR001352">
    <property type="entry name" value="RNase_HII/HIII"/>
</dbReference>
<dbReference type="InterPro" id="IPR036397">
    <property type="entry name" value="RNaseH_sf"/>
</dbReference>
<evidence type="ECO:0000256" key="16">
    <source>
        <dbReference type="RuleBase" id="RU003515"/>
    </source>
</evidence>
<dbReference type="PROSITE" id="PS51975">
    <property type="entry name" value="RNASE_H_2"/>
    <property type="match status" value="1"/>
</dbReference>
<dbReference type="GO" id="GO:0004523">
    <property type="term" value="F:RNA-DNA hybrid ribonuclease activity"/>
    <property type="evidence" value="ECO:0007669"/>
    <property type="project" value="UniProtKB-EC"/>
</dbReference>
<feature type="binding site" evidence="14 15">
    <location>
        <position position="110"/>
    </location>
    <ligand>
        <name>a divalent metal cation</name>
        <dbReference type="ChEBI" id="CHEBI:60240"/>
    </ligand>
</feature>
<dbReference type="Proteomes" id="UP001214854">
    <property type="component" value="Unassembled WGS sequence"/>
</dbReference>
<evidence type="ECO:0000256" key="9">
    <source>
        <dbReference type="ARBA" id="ARBA00022722"/>
    </source>
</evidence>
<dbReference type="PANTHER" id="PTHR10954:SF18">
    <property type="entry name" value="RIBONUCLEASE HII"/>
    <property type="match status" value="1"/>
</dbReference>
<evidence type="ECO:0000256" key="14">
    <source>
        <dbReference type="HAMAP-Rule" id="MF_00052"/>
    </source>
</evidence>